<dbReference type="AlphaFoldDB" id="A0A8C5QKW5"/>
<evidence type="ECO:0000313" key="2">
    <source>
        <dbReference type="Ensembl" id="ENSLLEP00000038949.1"/>
    </source>
</evidence>
<dbReference type="GeneTree" id="ENSGT00390000001138"/>
<sequence length="398" mass="45439">MDETREKKYNNDKVLSCRRNKATRVVAMCDNNQTVRVKSERHRIPGPFLPGHNKEVTLQGFVKNEGINKQDMVKAVSAEELTPEKDIPSLNIEKSTKDLHRCLVSVTRHRQAIKEEVENSVRNIKCTFAELYKSIIEREVQLMLEVKKVQEETLENLMVRQTAAEELKRTAELSSHKSDIDISELRAQIKRFVSERKYDEELTKSVWVTFDAEHLMKDIQLCGEISHPKNCYSTRTPSCTVVQKVTSAKPKAQRSQIRKPSVPSKCKPVCHNKDPALCTEVTDAANDASTSEQLHWSNKQAFGRTCPTNPISKTTEFPGRMKAYKSDDRRSLYSSPACRREDTRGQKGSVRTKTRRDTLNKEALAGQTKIRQHTDRGQDFTREETGQSHLKDSSGHIT</sequence>
<dbReference type="InterPro" id="IPR009816">
    <property type="entry name" value="SPATS2-like"/>
</dbReference>
<organism evidence="2 3">
    <name type="scientific">Leptobrachium leishanense</name>
    <name type="common">Leishan spiny toad</name>
    <dbReference type="NCBI Taxonomy" id="445787"/>
    <lineage>
        <taxon>Eukaryota</taxon>
        <taxon>Metazoa</taxon>
        <taxon>Chordata</taxon>
        <taxon>Craniata</taxon>
        <taxon>Vertebrata</taxon>
        <taxon>Euteleostomi</taxon>
        <taxon>Amphibia</taxon>
        <taxon>Batrachia</taxon>
        <taxon>Anura</taxon>
        <taxon>Pelobatoidea</taxon>
        <taxon>Megophryidae</taxon>
        <taxon>Leptobrachium</taxon>
    </lineage>
</organism>
<dbReference type="Ensembl" id="ENSLLET00000040490.1">
    <property type="protein sequence ID" value="ENSLLEP00000038949.1"/>
    <property type="gene ID" value="ENSLLEG00000024716.1"/>
</dbReference>
<protein>
    <recommendedName>
        <fullName evidence="4">SPATS2-like protein</fullName>
    </recommendedName>
</protein>
<evidence type="ECO:0000313" key="3">
    <source>
        <dbReference type="Proteomes" id="UP000694569"/>
    </source>
</evidence>
<feature type="region of interest" description="Disordered" evidence="1">
    <location>
        <begin position="299"/>
        <end position="398"/>
    </location>
</feature>
<dbReference type="OrthoDB" id="9908566at2759"/>
<feature type="compositionally biased region" description="Polar residues" evidence="1">
    <location>
        <begin position="299"/>
        <end position="315"/>
    </location>
</feature>
<reference evidence="2" key="2">
    <citation type="submission" date="2025-09" db="UniProtKB">
        <authorList>
            <consortium name="Ensembl"/>
        </authorList>
    </citation>
    <scope>IDENTIFICATION</scope>
</reference>
<feature type="compositionally biased region" description="Basic and acidic residues" evidence="1">
    <location>
        <begin position="372"/>
        <end position="398"/>
    </location>
</feature>
<accession>A0A8C5QKW5</accession>
<dbReference type="Pfam" id="PF07139">
    <property type="entry name" value="SPATS2-like"/>
    <property type="match status" value="1"/>
</dbReference>
<proteinExistence type="predicted"/>
<name>A0A8C5QKW5_9ANUR</name>
<dbReference type="GO" id="GO:0005737">
    <property type="term" value="C:cytoplasm"/>
    <property type="evidence" value="ECO:0007669"/>
    <property type="project" value="TreeGrafter"/>
</dbReference>
<evidence type="ECO:0008006" key="4">
    <source>
        <dbReference type="Google" id="ProtNLM"/>
    </source>
</evidence>
<dbReference type="Proteomes" id="UP000694569">
    <property type="component" value="Unplaced"/>
</dbReference>
<evidence type="ECO:0000256" key="1">
    <source>
        <dbReference type="SAM" id="MobiDB-lite"/>
    </source>
</evidence>
<keyword evidence="3" id="KW-1185">Reference proteome</keyword>
<dbReference type="PANTHER" id="PTHR15623">
    <property type="entry name" value="SPERMATOGENESIS-ASSOCIATED SERINE-RICH PROTEIN 2-RELATED"/>
    <property type="match status" value="1"/>
</dbReference>
<reference evidence="2" key="1">
    <citation type="submission" date="2025-08" db="UniProtKB">
        <authorList>
            <consortium name="Ensembl"/>
        </authorList>
    </citation>
    <scope>IDENTIFICATION</scope>
</reference>
<dbReference type="PANTHER" id="PTHR15623:SF12">
    <property type="entry name" value="SPATS2-LIKE PROTEIN"/>
    <property type="match status" value="1"/>
</dbReference>